<protein>
    <submittedName>
        <fullName evidence="1">Uncharacterized protein</fullName>
    </submittedName>
</protein>
<evidence type="ECO:0000313" key="2">
    <source>
        <dbReference type="Proteomes" id="UP001149079"/>
    </source>
</evidence>
<keyword evidence="2" id="KW-1185">Reference proteome</keyword>
<comment type="caution">
    <text evidence="1">The sequence shown here is derived from an EMBL/GenBank/DDBJ whole genome shotgun (WGS) entry which is preliminary data.</text>
</comment>
<gene>
    <name evidence="1" type="ORF">N7515_009058</name>
</gene>
<reference evidence="1" key="2">
    <citation type="journal article" date="2023" name="IMA Fungus">
        <title>Comparative genomic study of the Penicillium genus elucidates a diverse pangenome and 15 lateral gene transfer events.</title>
        <authorList>
            <person name="Petersen C."/>
            <person name="Sorensen T."/>
            <person name="Nielsen M.R."/>
            <person name="Sondergaard T.E."/>
            <person name="Sorensen J.L."/>
            <person name="Fitzpatrick D.A."/>
            <person name="Frisvad J.C."/>
            <person name="Nielsen K.L."/>
        </authorList>
    </citation>
    <scope>NUCLEOTIDE SEQUENCE</scope>
    <source>
        <strain evidence="1">IBT 22155</strain>
    </source>
</reference>
<dbReference type="RefSeq" id="XP_056517601.1">
    <property type="nucleotide sequence ID" value="XM_056669802.1"/>
</dbReference>
<dbReference type="GeneID" id="81408972"/>
<sequence length="145" mass="16262">MSRKRVHDGSRPRLGRALPGARRATLSMSRDIFPDYQNPWTAKVTAQPEENYAIKAVSRSRKLSEAIYEQDEVLTALYKVPKNAAATEFMRSQVVADIRTELSRFDRPAVGLGEFDAEESVDQLDICTWDGFKGTDCCFLSVGIT</sequence>
<accession>A0A9W9GIJ3</accession>
<name>A0A9W9GIJ3_9EURO</name>
<dbReference type="EMBL" id="JAPQKL010000007">
    <property type="protein sequence ID" value="KAJ5121097.1"/>
    <property type="molecule type" value="Genomic_DNA"/>
</dbReference>
<proteinExistence type="predicted"/>
<reference evidence="1" key="1">
    <citation type="submission" date="2022-11" db="EMBL/GenBank/DDBJ databases">
        <authorList>
            <person name="Petersen C."/>
        </authorList>
    </citation>
    <scope>NUCLEOTIDE SEQUENCE</scope>
    <source>
        <strain evidence="1">IBT 22155</strain>
    </source>
</reference>
<organism evidence="1 2">
    <name type="scientific">Penicillium bovifimosum</name>
    <dbReference type="NCBI Taxonomy" id="126998"/>
    <lineage>
        <taxon>Eukaryota</taxon>
        <taxon>Fungi</taxon>
        <taxon>Dikarya</taxon>
        <taxon>Ascomycota</taxon>
        <taxon>Pezizomycotina</taxon>
        <taxon>Eurotiomycetes</taxon>
        <taxon>Eurotiomycetidae</taxon>
        <taxon>Eurotiales</taxon>
        <taxon>Aspergillaceae</taxon>
        <taxon>Penicillium</taxon>
    </lineage>
</organism>
<dbReference type="AlphaFoldDB" id="A0A9W9GIJ3"/>
<evidence type="ECO:0000313" key="1">
    <source>
        <dbReference type="EMBL" id="KAJ5121097.1"/>
    </source>
</evidence>
<dbReference type="Proteomes" id="UP001149079">
    <property type="component" value="Unassembled WGS sequence"/>
</dbReference>